<organism evidence="1 2">
    <name type="scientific">Rhododendron molle</name>
    <name type="common">Chinese azalea</name>
    <name type="synonym">Azalea mollis</name>
    <dbReference type="NCBI Taxonomy" id="49168"/>
    <lineage>
        <taxon>Eukaryota</taxon>
        <taxon>Viridiplantae</taxon>
        <taxon>Streptophyta</taxon>
        <taxon>Embryophyta</taxon>
        <taxon>Tracheophyta</taxon>
        <taxon>Spermatophyta</taxon>
        <taxon>Magnoliopsida</taxon>
        <taxon>eudicotyledons</taxon>
        <taxon>Gunneridae</taxon>
        <taxon>Pentapetalae</taxon>
        <taxon>asterids</taxon>
        <taxon>Ericales</taxon>
        <taxon>Ericaceae</taxon>
        <taxon>Ericoideae</taxon>
        <taxon>Rhodoreae</taxon>
        <taxon>Rhododendron</taxon>
    </lineage>
</organism>
<dbReference type="EMBL" id="CM046392">
    <property type="protein sequence ID" value="KAI8556885.1"/>
    <property type="molecule type" value="Genomic_DNA"/>
</dbReference>
<protein>
    <submittedName>
        <fullName evidence="1">Uncharacterized protein</fullName>
    </submittedName>
</protein>
<sequence>MRSDSSSRRSSASEPDGAEVVYWKDNVTIHPTQYASERISGRLKLIKQGPSLFMTWIPYKGQGSNAKLSGRDRNLYTIRACSAFHGGPVNSSTHSNPWWQYIIIVLSSATRPRADVANCIHALARRLLGLIAHKYIDYHPGSLEGIGLAFGIASVLWLGFIFNDTVIEIALTLAVSYSAFCTSKVLEEQEEEKEGGTMAGSQSTASRTTFHLPLEITIEILSRLPVKTLLRFKSVCRNWYALIKTPDFISKHLQTHSTPNSTSLLLTKYNHNTQDYAMSLLSNDGSSGPIEFPFLTPKNYNSIRDLTRRHYISFLGERTRKDFSVAGVCNGLVCFNLSRFGFPLILCNPSTREFREIPNSEWNWLDENGFNCFIRVRQASFGFGFHPSANDYKLIRIVFLSTPMREDNIRADLYVMSTDTWTVIAVNKLSLFFGEMDVFGEEYIDAVEIVGSSASAVLNGVFYWPARVVPTDQMVVMSFDLGDEMFRKIRTPVCLDRTWDGTNWKFMEFDDKLALVVSPDERGFDVWVLNEKESSWTKQVKVGSLPRIATVYGDNTVVGGGKNSELLVTEHKVSRDLKLFSYDTKTGETKDLFFGHAPYQSFVYLCAGTLLPVMQANEVALH</sequence>
<name>A0ACC0NUJ1_RHOML</name>
<dbReference type="Proteomes" id="UP001062846">
    <property type="component" value="Chromosome 5"/>
</dbReference>
<evidence type="ECO:0000313" key="1">
    <source>
        <dbReference type="EMBL" id="KAI8556885.1"/>
    </source>
</evidence>
<keyword evidence="2" id="KW-1185">Reference proteome</keyword>
<proteinExistence type="predicted"/>
<comment type="caution">
    <text evidence="1">The sequence shown here is derived from an EMBL/GenBank/DDBJ whole genome shotgun (WGS) entry which is preliminary data.</text>
</comment>
<evidence type="ECO:0000313" key="2">
    <source>
        <dbReference type="Proteomes" id="UP001062846"/>
    </source>
</evidence>
<reference evidence="1" key="1">
    <citation type="submission" date="2022-02" db="EMBL/GenBank/DDBJ databases">
        <title>Plant Genome Project.</title>
        <authorList>
            <person name="Zhang R.-G."/>
        </authorList>
    </citation>
    <scope>NUCLEOTIDE SEQUENCE</scope>
    <source>
        <strain evidence="1">AT1</strain>
    </source>
</reference>
<gene>
    <name evidence="1" type="ORF">RHMOL_Rhmol05G0290800</name>
</gene>
<accession>A0ACC0NUJ1</accession>